<dbReference type="RefSeq" id="XP_024713301.1">
    <property type="nucleotide sequence ID" value="XM_024858391.1"/>
</dbReference>
<sequence>MKLITTNFVKCASKSCDSASTAFPLQYVDCELVQSSQDFNADFVTHMLERLDWEALREVAKDLGNEELPIQKPSNIDPIMEENQALLRDLHTFLIETQIVEGKMICQNCKHTFFIKNSIPNFLLPPHLC</sequence>
<dbReference type="STRING" id="418784.A0A2P7YP92"/>
<evidence type="ECO:0000313" key="9">
    <source>
        <dbReference type="Proteomes" id="UP000241107"/>
    </source>
</evidence>
<gene>
    <name evidence="8" type="ORF">C7M61_003036</name>
</gene>
<evidence type="ECO:0000256" key="3">
    <source>
        <dbReference type="ARBA" id="ARBA00007980"/>
    </source>
</evidence>
<dbReference type="Pfam" id="PF03966">
    <property type="entry name" value="Trm112p"/>
    <property type="match status" value="1"/>
</dbReference>
<keyword evidence="9" id="KW-1185">Reference proteome</keyword>
<evidence type="ECO:0000256" key="1">
    <source>
        <dbReference type="ARBA" id="ARBA00004123"/>
    </source>
</evidence>
<name>A0A2P7YP92_9ASCO</name>
<dbReference type="Proteomes" id="UP000241107">
    <property type="component" value="Unassembled WGS sequence"/>
</dbReference>
<comment type="caution">
    <text evidence="8">The sequence shown here is derived from an EMBL/GenBank/DDBJ whole genome shotgun (WGS) entry which is preliminary data.</text>
</comment>
<dbReference type="GO" id="GO:0002098">
    <property type="term" value="P:tRNA wobble uridine modification"/>
    <property type="evidence" value="ECO:0007669"/>
    <property type="project" value="EnsemblFungi"/>
</dbReference>
<evidence type="ECO:0000256" key="5">
    <source>
        <dbReference type="ARBA" id="ARBA00023242"/>
    </source>
</evidence>
<dbReference type="Gene3D" id="2.20.25.10">
    <property type="match status" value="1"/>
</dbReference>
<evidence type="ECO:0000256" key="7">
    <source>
        <dbReference type="ARBA" id="ARBA00083044"/>
    </source>
</evidence>
<evidence type="ECO:0000313" key="8">
    <source>
        <dbReference type="EMBL" id="PSK37791.1"/>
    </source>
</evidence>
<keyword evidence="5" id="KW-0539">Nucleus</keyword>
<dbReference type="GO" id="GO:0070476">
    <property type="term" value="P:rRNA (guanine-N7)-methylation"/>
    <property type="evidence" value="ECO:0007669"/>
    <property type="project" value="EnsemblFungi"/>
</dbReference>
<dbReference type="InterPro" id="IPR005651">
    <property type="entry name" value="Trm112-like"/>
</dbReference>
<dbReference type="GO" id="GO:0043528">
    <property type="term" value="C:tRNA (m2G10) methyltransferase complex"/>
    <property type="evidence" value="ECO:0007669"/>
    <property type="project" value="EnsemblFungi"/>
</dbReference>
<accession>A0A2P7YP92</accession>
<dbReference type="EMBL" id="PYFQ01000007">
    <property type="protein sequence ID" value="PSK37791.1"/>
    <property type="molecule type" value="Genomic_DNA"/>
</dbReference>
<dbReference type="PANTHER" id="PTHR12773">
    <property type="entry name" value="UPF0315 PROTEIN-RELATED"/>
    <property type="match status" value="1"/>
</dbReference>
<evidence type="ECO:0000256" key="4">
    <source>
        <dbReference type="ARBA" id="ARBA00022490"/>
    </source>
</evidence>
<evidence type="ECO:0000256" key="6">
    <source>
        <dbReference type="ARBA" id="ARBA00069342"/>
    </source>
</evidence>
<dbReference type="VEuPathDB" id="FungiDB:C7M61_003036"/>
<reference evidence="8 9" key="1">
    <citation type="submission" date="2018-03" db="EMBL/GenBank/DDBJ databases">
        <title>Candida pseudohaemulonii genome assembly and annotation.</title>
        <authorList>
            <person name="Munoz J.F."/>
            <person name="Gade L.G."/>
            <person name="Chow N.A."/>
            <person name="Litvintseva A.P."/>
            <person name="Loparev V.N."/>
            <person name="Cuomo C.A."/>
        </authorList>
    </citation>
    <scope>NUCLEOTIDE SEQUENCE [LARGE SCALE GENOMIC DNA]</scope>
    <source>
        <strain evidence="8 9">B12108</strain>
    </source>
</reference>
<dbReference type="OrthoDB" id="2187549at2759"/>
<comment type="similarity">
    <text evidence="3">Belongs to the TRM112 family.</text>
</comment>
<organism evidence="8 9">
    <name type="scientific">Candidozyma pseudohaemuli</name>
    <dbReference type="NCBI Taxonomy" id="418784"/>
    <lineage>
        <taxon>Eukaryota</taxon>
        <taxon>Fungi</taxon>
        <taxon>Dikarya</taxon>
        <taxon>Ascomycota</taxon>
        <taxon>Saccharomycotina</taxon>
        <taxon>Pichiomycetes</taxon>
        <taxon>Metschnikowiaceae</taxon>
        <taxon>Candidozyma</taxon>
    </lineage>
</organism>
<dbReference type="GO" id="GO:0008276">
    <property type="term" value="F:protein methyltransferase activity"/>
    <property type="evidence" value="ECO:0007669"/>
    <property type="project" value="EnsemblFungi"/>
</dbReference>
<proteinExistence type="inferred from homology"/>
<dbReference type="GO" id="GO:0000470">
    <property type="term" value="P:maturation of LSU-rRNA"/>
    <property type="evidence" value="ECO:0007669"/>
    <property type="project" value="EnsemblFungi"/>
</dbReference>
<keyword evidence="4" id="KW-0963">Cytoplasm</keyword>
<dbReference type="GO" id="GO:0005634">
    <property type="term" value="C:nucleus"/>
    <property type="evidence" value="ECO:0007669"/>
    <property type="project" value="UniProtKB-SubCell"/>
</dbReference>
<dbReference type="AlphaFoldDB" id="A0A2P7YP92"/>
<protein>
    <recommendedName>
        <fullName evidence="6">Multifunctional methyltransferase subunit trm112</fullName>
    </recommendedName>
    <alternativeName>
        <fullName evidence="7">eRF1 methyltransferase subunit trm112</fullName>
    </alternativeName>
</protein>
<dbReference type="GO" id="GO:0030490">
    <property type="term" value="P:maturation of SSU-rRNA"/>
    <property type="evidence" value="ECO:0007669"/>
    <property type="project" value="EnsemblFungi"/>
</dbReference>
<dbReference type="GO" id="GO:0160102">
    <property type="term" value="F:tRNA (guanine(10)-N2)-methyltransferase activity"/>
    <property type="evidence" value="ECO:0007669"/>
    <property type="project" value="EnsemblFungi"/>
</dbReference>
<dbReference type="GO" id="GO:0035657">
    <property type="term" value="C:eRF1 methyltransferase complex"/>
    <property type="evidence" value="ECO:0007669"/>
    <property type="project" value="EnsemblFungi"/>
</dbReference>
<dbReference type="InterPro" id="IPR039127">
    <property type="entry name" value="Trm112"/>
</dbReference>
<dbReference type="CDD" id="cd21089">
    <property type="entry name" value="Trm112-like"/>
    <property type="match status" value="1"/>
</dbReference>
<dbReference type="GO" id="GO:0005737">
    <property type="term" value="C:cytoplasm"/>
    <property type="evidence" value="ECO:0007669"/>
    <property type="project" value="UniProtKB-SubCell"/>
</dbReference>
<comment type="subcellular location">
    <subcellularLocation>
        <location evidence="2">Cytoplasm</location>
    </subcellularLocation>
    <subcellularLocation>
        <location evidence="1">Nucleus</location>
    </subcellularLocation>
</comment>
<dbReference type="FunFam" id="2.20.25.10:FF:000021">
    <property type="entry name" value="Multifunctional methyltransferase subunit trm112"/>
    <property type="match status" value="1"/>
</dbReference>
<dbReference type="PANTHER" id="PTHR12773:SF0">
    <property type="entry name" value="MULTIFUNCTIONAL METHYLTRANSFERASE SUBUNIT TRM112-LIKE PROTEIN"/>
    <property type="match status" value="1"/>
</dbReference>
<dbReference type="GO" id="GO:0030488">
    <property type="term" value="P:tRNA methylation"/>
    <property type="evidence" value="ECO:0007669"/>
    <property type="project" value="EnsemblFungi"/>
</dbReference>
<evidence type="ECO:0000256" key="2">
    <source>
        <dbReference type="ARBA" id="ARBA00004496"/>
    </source>
</evidence>
<dbReference type="GO" id="GO:0016435">
    <property type="term" value="F:rRNA (guanine) methyltransferase activity"/>
    <property type="evidence" value="ECO:0007669"/>
    <property type="project" value="EnsemblFungi"/>
</dbReference>
<dbReference type="GeneID" id="36566425"/>
<dbReference type="GO" id="GO:0046982">
    <property type="term" value="F:protein heterodimerization activity"/>
    <property type="evidence" value="ECO:0007669"/>
    <property type="project" value="InterPro"/>
</dbReference>